<dbReference type="OrthoDB" id="4919657at2759"/>
<dbReference type="EMBL" id="JAACLJ010000005">
    <property type="protein sequence ID" value="KAF4586067.1"/>
    <property type="molecule type" value="Genomic_DNA"/>
</dbReference>
<accession>A0A8H4VD49</accession>
<dbReference type="Proteomes" id="UP000562929">
    <property type="component" value="Unassembled WGS sequence"/>
</dbReference>
<organism evidence="1 2">
    <name type="scientific">Ophiocordyceps camponoti-floridani</name>
    <dbReference type="NCBI Taxonomy" id="2030778"/>
    <lineage>
        <taxon>Eukaryota</taxon>
        <taxon>Fungi</taxon>
        <taxon>Dikarya</taxon>
        <taxon>Ascomycota</taxon>
        <taxon>Pezizomycotina</taxon>
        <taxon>Sordariomycetes</taxon>
        <taxon>Hypocreomycetidae</taxon>
        <taxon>Hypocreales</taxon>
        <taxon>Ophiocordycipitaceae</taxon>
        <taxon>Ophiocordyceps</taxon>
    </lineage>
</organism>
<evidence type="ECO:0000313" key="2">
    <source>
        <dbReference type="Proteomes" id="UP000562929"/>
    </source>
</evidence>
<comment type="caution">
    <text evidence="1">The sequence shown here is derived from an EMBL/GenBank/DDBJ whole genome shotgun (WGS) entry which is preliminary data.</text>
</comment>
<reference evidence="1 2" key="1">
    <citation type="journal article" date="2020" name="G3 (Bethesda)">
        <title>Genetic Underpinnings of Host Manipulation by Ophiocordyceps as Revealed by Comparative Transcriptomics.</title>
        <authorList>
            <person name="Will I."/>
            <person name="Das B."/>
            <person name="Trinh T."/>
            <person name="Brachmann A."/>
            <person name="Ohm R.A."/>
            <person name="de Bekker C."/>
        </authorList>
    </citation>
    <scope>NUCLEOTIDE SEQUENCE [LARGE SCALE GENOMIC DNA]</scope>
    <source>
        <strain evidence="1 2">EC05</strain>
    </source>
</reference>
<proteinExistence type="predicted"/>
<evidence type="ECO:0000313" key="1">
    <source>
        <dbReference type="EMBL" id="KAF4586067.1"/>
    </source>
</evidence>
<protein>
    <submittedName>
        <fullName evidence="1">Uncharacterized protein</fullName>
    </submittedName>
</protein>
<dbReference type="AlphaFoldDB" id="A0A8H4VD49"/>
<sequence length="338" mass="38054">MNSSTMQTRMANDSEYCLGTVHWCTAHWPALYNSEKSCREHRSIASFVPESVTHLRWELPSQAPPEWNTCPTKLEACTGTEEFCSQLKDQDRISSCLDARELAPFLDRDSPRCHAAGVSRAWEVCRGTKAWCHDPDTVMKFYNGSEHLCLKRRDKILGVRRYPWEDGGVNGCEEGEKHENCLGTERTCSLATDEVGCLAEREDPLFRLPDPDDCSNARSQLEPCLGTNAWCLGHVIQDSNVTEDECFSRRGFKREAMTEEYTTEFKLTVKKLVLEYGEGLAINTAYWVLLVEEGDGATALSRVVGELEGYIKGLLANLTAFVVPDVMNRVENLSFGED</sequence>
<name>A0A8H4VD49_9HYPO</name>
<keyword evidence="2" id="KW-1185">Reference proteome</keyword>
<gene>
    <name evidence="1" type="ORF">GQ602_005372</name>
</gene>